<protein>
    <submittedName>
        <fullName evidence="3">Uncharacterized protein</fullName>
    </submittedName>
</protein>
<accession>A0A9P6C6U2</accession>
<feature type="region of interest" description="Disordered" evidence="1">
    <location>
        <begin position="353"/>
        <end position="379"/>
    </location>
</feature>
<dbReference type="EMBL" id="MU151100">
    <property type="protein sequence ID" value="KAF9450669.1"/>
    <property type="molecule type" value="Genomic_DNA"/>
</dbReference>
<gene>
    <name evidence="3" type="ORF">P691DRAFT_700859</name>
</gene>
<feature type="compositionally biased region" description="Basic residues" evidence="1">
    <location>
        <begin position="801"/>
        <end position="815"/>
    </location>
</feature>
<feature type="compositionally biased region" description="Polar residues" evidence="1">
    <location>
        <begin position="672"/>
        <end position="691"/>
    </location>
</feature>
<feature type="compositionally biased region" description="Basic and acidic residues" evidence="1">
    <location>
        <begin position="602"/>
        <end position="612"/>
    </location>
</feature>
<evidence type="ECO:0000256" key="2">
    <source>
        <dbReference type="SAM" id="Phobius"/>
    </source>
</evidence>
<keyword evidence="4" id="KW-1185">Reference proteome</keyword>
<dbReference type="Proteomes" id="UP000807342">
    <property type="component" value="Unassembled WGS sequence"/>
</dbReference>
<name>A0A9P6C6U2_9AGAR</name>
<reference evidence="3" key="1">
    <citation type="submission" date="2020-11" db="EMBL/GenBank/DDBJ databases">
        <authorList>
            <consortium name="DOE Joint Genome Institute"/>
            <person name="Ahrendt S."/>
            <person name="Riley R."/>
            <person name="Andreopoulos W."/>
            <person name="Labutti K."/>
            <person name="Pangilinan J."/>
            <person name="Ruiz-Duenas F.J."/>
            <person name="Barrasa J.M."/>
            <person name="Sanchez-Garcia M."/>
            <person name="Camarero S."/>
            <person name="Miyauchi S."/>
            <person name="Serrano A."/>
            <person name="Linde D."/>
            <person name="Babiker R."/>
            <person name="Drula E."/>
            <person name="Ayuso-Fernandez I."/>
            <person name="Pacheco R."/>
            <person name="Padilla G."/>
            <person name="Ferreira P."/>
            <person name="Barriuso J."/>
            <person name="Kellner H."/>
            <person name="Castanera R."/>
            <person name="Alfaro M."/>
            <person name="Ramirez L."/>
            <person name="Pisabarro A.G."/>
            <person name="Kuo A."/>
            <person name="Tritt A."/>
            <person name="Lipzen A."/>
            <person name="He G."/>
            <person name="Yan M."/>
            <person name="Ng V."/>
            <person name="Cullen D."/>
            <person name="Martin F."/>
            <person name="Rosso M.-N."/>
            <person name="Henrissat B."/>
            <person name="Hibbett D."/>
            <person name="Martinez A.T."/>
            <person name="Grigoriev I.V."/>
        </authorList>
    </citation>
    <scope>NUCLEOTIDE SEQUENCE</scope>
    <source>
        <strain evidence="3">MF-IS2</strain>
    </source>
</reference>
<keyword evidence="2" id="KW-0812">Transmembrane</keyword>
<feature type="transmembrane region" description="Helical" evidence="2">
    <location>
        <begin position="98"/>
        <end position="122"/>
    </location>
</feature>
<feature type="region of interest" description="Disordered" evidence="1">
    <location>
        <begin position="259"/>
        <end position="331"/>
    </location>
</feature>
<evidence type="ECO:0000313" key="3">
    <source>
        <dbReference type="EMBL" id="KAF9450669.1"/>
    </source>
</evidence>
<feature type="region of interest" description="Disordered" evidence="1">
    <location>
        <begin position="563"/>
        <end position="619"/>
    </location>
</feature>
<keyword evidence="2" id="KW-0472">Membrane</keyword>
<feature type="region of interest" description="Disordered" evidence="1">
    <location>
        <begin position="1066"/>
        <end position="1120"/>
    </location>
</feature>
<feature type="compositionally biased region" description="Pro residues" evidence="1">
    <location>
        <begin position="693"/>
        <end position="704"/>
    </location>
</feature>
<dbReference type="AlphaFoldDB" id="A0A9P6C6U2"/>
<evidence type="ECO:0000313" key="4">
    <source>
        <dbReference type="Proteomes" id="UP000807342"/>
    </source>
</evidence>
<feature type="transmembrane region" description="Helical" evidence="2">
    <location>
        <begin position="456"/>
        <end position="479"/>
    </location>
</feature>
<feature type="region of interest" description="Disordered" evidence="1">
    <location>
        <begin position="948"/>
        <end position="980"/>
    </location>
</feature>
<feature type="compositionally biased region" description="Polar residues" evidence="1">
    <location>
        <begin position="1069"/>
        <end position="1082"/>
    </location>
</feature>
<comment type="caution">
    <text evidence="3">The sequence shown here is derived from an EMBL/GenBank/DDBJ whole genome shotgun (WGS) entry which is preliminary data.</text>
</comment>
<evidence type="ECO:0000256" key="1">
    <source>
        <dbReference type="SAM" id="MobiDB-lite"/>
    </source>
</evidence>
<feature type="transmembrane region" description="Helical" evidence="2">
    <location>
        <begin position="174"/>
        <end position="192"/>
    </location>
</feature>
<proteinExistence type="predicted"/>
<keyword evidence="2" id="KW-1133">Transmembrane helix</keyword>
<organism evidence="3 4">
    <name type="scientific">Macrolepiota fuliginosa MF-IS2</name>
    <dbReference type="NCBI Taxonomy" id="1400762"/>
    <lineage>
        <taxon>Eukaryota</taxon>
        <taxon>Fungi</taxon>
        <taxon>Dikarya</taxon>
        <taxon>Basidiomycota</taxon>
        <taxon>Agaricomycotina</taxon>
        <taxon>Agaricomycetes</taxon>
        <taxon>Agaricomycetidae</taxon>
        <taxon>Agaricales</taxon>
        <taxon>Agaricineae</taxon>
        <taxon>Agaricaceae</taxon>
        <taxon>Macrolepiota</taxon>
    </lineage>
</organism>
<dbReference type="OrthoDB" id="2529242at2759"/>
<feature type="compositionally biased region" description="Polar residues" evidence="1">
    <location>
        <begin position="592"/>
        <end position="601"/>
    </location>
</feature>
<feature type="region of interest" description="Disordered" evidence="1">
    <location>
        <begin position="667"/>
        <end position="704"/>
    </location>
</feature>
<sequence>MIPLVPALALAFASFLASAFVILRIIIPILPPHPLSKRVSPAEFGLPTFRKLSPADKAHIWLASLDIVALAIFIWQAVGEATGGISGFASATDPASSIRLWTILTIRQTFLLVVAAITLLHVRLGRPVSFGGKHWILWAPSLILIVASTALSGVISGAGISSLFYGLVAYNSTIAMTTIVAFSCLIGTLVVIKRNLNAINEERNPWPPVREAEGRPRPSFATEDIDALREGGSWVSSNSSTSSRHNSISAWSFSTHHTVNASSHGHGRPQTGSHHSVPVKSSYWFGAPSREDIPPVPPLPSPYGQISPGADSLADPDPFRRDTPSPLPHHPLVRLGSRSSWLTSANGSQTTVSAWSFPATQREPSVRSPSVRDVHTPSTLVSRPNTPALASAQVLGGYGYAPDEVEKGVLSLAAASDTTLEVSLTHNLGWFSLILVPYAFSLPYLVIVSQNLSSPLIVTIFFMLSITLSSPILALNVLFKCPFPIPTGLFDASTHLPPDLRGPKESTAPPMWSHDYKRSVAASVTVVEGRRSGDVWIAKGDAVDGKGKLGRAIEVLNPRPKLSVIPPMESIEPPELTPPLPIQDEDSLPVSIHNTPDTSSARFDRRRTESKASSHFSGGDESLAVASKIMIAQRHYSALAQTVVVPSTSPEKEEAKTTGAIVTKPAGHLRSRSISSVNGPSTPTPTETFRISPTPPPSFPLPPTPPSVRAARLALLSHKKSFSSGFDFGPVDDMNEIDALTAGMLPLLVPGLRVGGDVKIRDNECSPPGSYSKSKGLKMAKKMNEFGLDFSSPQVSSTPARRPRNRKQSGHRKNHYSLPSFGLGKDGIHSLAAWSADIRGAIEHKVSQYQYTAIPSNVEVGWRNTVFGAESIPNAIPHLQAVQEAEDYTWRAGTSLGRSMSARTLGLRPEVPHEIDSSRLSLLGMSAPISAASTATLFEDIEADFASGPLAESTPHNTVTEKKTRKQPPPPLPLNKTAKSRSSIVYIKSEDSAANMNVNATPPNAESTTISAMASIAQWSTRAVKPLIPKSSKIQRRISNASTLISGTKSGSPKIGLRSLALLQDRDPNTVTASPTTLSETRPLSLGKKQKSRRAAREVQDENTNPDSLRSHGSKSLKPLKLARSETSKMRGVLRQNEVLPDVVVRPPSESNHTSFAYNFHDN</sequence>
<feature type="region of interest" description="Disordered" evidence="1">
    <location>
        <begin position="788"/>
        <end position="816"/>
    </location>
</feature>
<feature type="transmembrane region" description="Helical" evidence="2">
    <location>
        <begin position="6"/>
        <end position="27"/>
    </location>
</feature>
<feature type="transmembrane region" description="Helical" evidence="2">
    <location>
        <begin position="428"/>
        <end position="450"/>
    </location>
</feature>
<feature type="transmembrane region" description="Helical" evidence="2">
    <location>
        <begin position="142"/>
        <end position="168"/>
    </location>
</feature>
<feature type="compositionally biased region" description="Polar residues" evidence="1">
    <location>
        <begin position="353"/>
        <end position="363"/>
    </location>
</feature>